<dbReference type="PANTHER" id="PTHR10039:SF5">
    <property type="entry name" value="NACHT DOMAIN-CONTAINING PROTEIN"/>
    <property type="match status" value="1"/>
</dbReference>
<evidence type="ECO:0000259" key="3">
    <source>
        <dbReference type="Pfam" id="PF24883"/>
    </source>
</evidence>
<dbReference type="HOGENOM" id="CLU_000288_34_2_1"/>
<dbReference type="SUPFAM" id="SSF52540">
    <property type="entry name" value="P-loop containing nucleoside triphosphate hydrolases"/>
    <property type="match status" value="1"/>
</dbReference>
<dbReference type="Proteomes" id="UP000054266">
    <property type="component" value="Unassembled WGS sequence"/>
</dbReference>
<keyword evidence="5" id="KW-1185">Reference proteome</keyword>
<sequence>MAQITPPAAIDYHIAVICALEEEAEAVRAVFDHRWDHQPDGDNIVKHHSDKNQYNTGVILKHNVVLASPDEYGKGNATRVMSHLRSTFPGILWGLVVGVCGGVPAPKDREPIYLGDVVISTKILEYDKGKQYPYAFKPNETFDQKPGTALATYLKMIKGKTNLAKVNDDMKRYLEERSGGEVTYPGPSSDKLLPSKYLHKHHNDECEACKTCFDSSGEPCAESEKSTCDELGCTSVLARNLEIPRSPHIHFGYVASGDMVLKSGTHRERYADKAQVIAFEMEGAGVAKDIVDCLVIKGVCDYADSHKHKGWQPYAAEVAAACMKALLAQLRRSKSVVDRGVMGYGIDECTSSDLFSTSFTSRSARRYPKQRQYREALMNSLEFDHIEDRYNDIRDPHYETCKWLFTNRIYQSWLNQDRILDHHGILWLKGKPGTGKSTLIKFAHSKARETRREDIHISFFFNARGSALEKDTLGMYRSLLFQLLTIVPTSQEIFDDYTNVELPRPPRYSWTIQLLKDVLSHAIQELGMRRLWIFVDALDECDEDQIRDMVIFFEHLGRQAATLDINVRVFFASRHYPKITIAHKVELILEDEEEHSRDIERYIQTALKIGCTTRSEAIERIRDEVKRRASGTFIWVVLVVQILNKAYDHGHMATLEKKLREIPTDLSQLFKEILIRDDQNMEYVRLCISWILFAKRPLTREELYFAILSGAEHKQVSSWDAEETTPEVMDAFILSSSKGLAETTRSAQPTVQFIHETIRDFLLVEGGMVYIQEKSSQHLEGSGHDTLKQCCANYLSLAQELVLKDRSSSQEVLLRELPFAHYALWQILFHANAAESNGVSQPSFLHDFNVRRWIELSRVVLSGVWKGRGRGQPVPKPFFALDSSLLYVLAELDLGSLIQVILRTNRQISIEGSHNLSPLFTALENWSYEALGALLTSDRSDELAPCSALSIRPPTPVELDGLATTYHHGYELSGSPSSALQFFCQWGTESNFLVLLRSGRFDLNAAISTELPCSPLSFATARGYETTAQFLLGRQDVDPDSKDEQGLTPLCKAARDGRFKIASLLLQGARGVNVNSRSHVGRSPLSYAAENGHEAIFNLLLAHPDVVVNLRDNEGRTPLFHAAARGREAILTLLKENPDVDFISRDNINHTALSYAVLCGHENVVGQLLESRKIDVNSKDSLHGRTALSFAFQYGYQSIAKLLLDIPGIDISIRDHNGRTLLDYAQLYGHEGMAILLPSIR</sequence>
<reference evidence="4 5" key="1">
    <citation type="submission" date="2015-01" db="EMBL/GenBank/DDBJ databases">
        <title>The Genome Sequence of Capronia semiimmersa CBS27337.</title>
        <authorList>
            <consortium name="The Broad Institute Genomics Platform"/>
            <person name="Cuomo C."/>
            <person name="de Hoog S."/>
            <person name="Gorbushina A."/>
            <person name="Stielow B."/>
            <person name="Teixiera M."/>
            <person name="Abouelleil A."/>
            <person name="Chapman S.B."/>
            <person name="Priest M."/>
            <person name="Young S.K."/>
            <person name="Wortman J."/>
            <person name="Nusbaum C."/>
            <person name="Birren B."/>
        </authorList>
    </citation>
    <scope>NUCLEOTIDE SEQUENCE [LARGE SCALE GENOMIC DNA]</scope>
    <source>
        <strain evidence="4 5">CBS 27337</strain>
    </source>
</reference>
<keyword evidence="2" id="KW-0040">ANK repeat</keyword>
<evidence type="ECO:0000313" key="5">
    <source>
        <dbReference type="Proteomes" id="UP000054266"/>
    </source>
</evidence>
<dbReference type="Gene3D" id="3.40.50.1580">
    <property type="entry name" value="Nucleoside phosphorylase domain"/>
    <property type="match status" value="1"/>
</dbReference>
<dbReference type="SUPFAM" id="SSF53167">
    <property type="entry name" value="Purine and uridine phosphorylases"/>
    <property type="match status" value="1"/>
</dbReference>
<accession>A0A0D2GET3</accession>
<dbReference type="InterPro" id="IPR027417">
    <property type="entry name" value="P-loop_NTPase"/>
</dbReference>
<dbReference type="InterPro" id="IPR056884">
    <property type="entry name" value="NPHP3-like_N"/>
</dbReference>
<feature type="domain" description="Nephrocystin 3-like N-terminal" evidence="3">
    <location>
        <begin position="399"/>
        <end position="574"/>
    </location>
</feature>
<dbReference type="InterPro" id="IPR002110">
    <property type="entry name" value="Ankyrin_rpt"/>
</dbReference>
<dbReference type="EMBL" id="KN846957">
    <property type="protein sequence ID" value="KIW70684.1"/>
    <property type="molecule type" value="Genomic_DNA"/>
</dbReference>
<dbReference type="STRING" id="5601.A0A0D2GET3"/>
<dbReference type="Gene3D" id="1.25.40.20">
    <property type="entry name" value="Ankyrin repeat-containing domain"/>
    <property type="match status" value="1"/>
</dbReference>
<dbReference type="SUPFAM" id="SSF48403">
    <property type="entry name" value="Ankyrin repeat"/>
    <property type="match status" value="1"/>
</dbReference>
<dbReference type="Pfam" id="PF00023">
    <property type="entry name" value="Ank"/>
    <property type="match status" value="2"/>
</dbReference>
<dbReference type="GO" id="GO:0009116">
    <property type="term" value="P:nucleoside metabolic process"/>
    <property type="evidence" value="ECO:0007669"/>
    <property type="project" value="InterPro"/>
</dbReference>
<dbReference type="PROSITE" id="PS50088">
    <property type="entry name" value="ANK_REPEAT"/>
    <property type="match status" value="1"/>
</dbReference>
<dbReference type="Pfam" id="PF24883">
    <property type="entry name" value="NPHP3_N"/>
    <property type="match status" value="1"/>
</dbReference>
<evidence type="ECO:0000313" key="4">
    <source>
        <dbReference type="EMBL" id="KIW70684.1"/>
    </source>
</evidence>
<proteinExistence type="predicted"/>
<dbReference type="Pfam" id="PF12796">
    <property type="entry name" value="Ank_2"/>
    <property type="match status" value="1"/>
</dbReference>
<gene>
    <name evidence="4" type="ORF">PV04_02929</name>
</gene>
<dbReference type="InterPro" id="IPR035994">
    <property type="entry name" value="Nucleoside_phosphorylase_sf"/>
</dbReference>
<evidence type="ECO:0000256" key="2">
    <source>
        <dbReference type="PROSITE-ProRule" id="PRU00023"/>
    </source>
</evidence>
<dbReference type="GO" id="GO:0003824">
    <property type="term" value="F:catalytic activity"/>
    <property type="evidence" value="ECO:0007669"/>
    <property type="project" value="InterPro"/>
</dbReference>
<keyword evidence="1" id="KW-0677">Repeat</keyword>
<name>A0A0D2GET3_9EURO</name>
<dbReference type="SMART" id="SM00248">
    <property type="entry name" value="ANK"/>
    <property type="match status" value="5"/>
</dbReference>
<dbReference type="InterPro" id="IPR036770">
    <property type="entry name" value="Ankyrin_rpt-contain_sf"/>
</dbReference>
<dbReference type="PANTHER" id="PTHR10039">
    <property type="entry name" value="AMELOGENIN"/>
    <property type="match status" value="1"/>
</dbReference>
<feature type="repeat" description="ANK" evidence="2">
    <location>
        <begin position="1045"/>
        <end position="1077"/>
    </location>
</feature>
<organism evidence="4 5">
    <name type="scientific">Phialophora macrospora</name>
    <dbReference type="NCBI Taxonomy" id="1851006"/>
    <lineage>
        <taxon>Eukaryota</taxon>
        <taxon>Fungi</taxon>
        <taxon>Dikarya</taxon>
        <taxon>Ascomycota</taxon>
        <taxon>Pezizomycotina</taxon>
        <taxon>Eurotiomycetes</taxon>
        <taxon>Chaetothyriomycetidae</taxon>
        <taxon>Chaetothyriales</taxon>
        <taxon>Herpotrichiellaceae</taxon>
        <taxon>Phialophora</taxon>
    </lineage>
</organism>
<protein>
    <recommendedName>
        <fullName evidence="3">Nephrocystin 3-like N-terminal domain-containing protein</fullName>
    </recommendedName>
</protein>
<evidence type="ECO:0000256" key="1">
    <source>
        <dbReference type="ARBA" id="ARBA00022737"/>
    </source>
</evidence>
<dbReference type="Gene3D" id="3.40.50.300">
    <property type="entry name" value="P-loop containing nucleotide triphosphate hydrolases"/>
    <property type="match status" value="1"/>
</dbReference>
<dbReference type="AlphaFoldDB" id="A0A0D2GET3"/>